<evidence type="ECO:0000256" key="1">
    <source>
        <dbReference type="ARBA" id="ARBA00007447"/>
    </source>
</evidence>
<evidence type="ECO:0000313" key="9">
    <source>
        <dbReference type="EMBL" id="KAK7540109.1"/>
    </source>
</evidence>
<feature type="domain" description="Peptidase A1" evidence="8">
    <location>
        <begin position="64"/>
        <end position="413"/>
    </location>
</feature>
<keyword evidence="5" id="KW-0378">Hydrolase</keyword>
<feature type="chain" id="PRO_5045280162" evidence="7">
    <location>
        <begin position="21"/>
        <end position="511"/>
    </location>
</feature>
<dbReference type="PROSITE" id="PS51767">
    <property type="entry name" value="PEPTIDASE_A1"/>
    <property type="match status" value="1"/>
</dbReference>
<comment type="caution">
    <text evidence="9">The sequence shown here is derived from an EMBL/GenBank/DDBJ whole genome shotgun (WGS) entry which is preliminary data.</text>
</comment>
<gene>
    <name evidence="9" type="ORF">IWX46DRAFT_195100</name>
</gene>
<sequence length="511" mass="54664">MPSLATLFAFSAGIATVAYAADAPKPKVVGVPFERTKMHVSQLPPLVRRDSFQMELQNFDRFIYLINVTIGTPPQELQLHLDTGSSDTWVPHRLSNGCEGNDCKYGVYEQSLSSTYKEMFAGINFNTQYEDGAGITGIFFSDTLDMGHHRITNMIMALATNMTSTEETPPVEGGIMGIGYMTGEARASETANGTYPNVPTELRRQGHISRVAYSLWLNDDDSSSGNILFGGVDTAKYHGDLVAVPIVPSKPSGIYDSFIVAFSGMSITDECGKKEYSRENLALPIALDSGTSITYLPDDLAIDILQGVGASLKENEWVVPCALGSKGASINFSFGGAGGPTIPVLLEDLCLPTIGHSGERYDIKLDNGEQACRFGILPMNDTSIDRVAGIFGDTFLRSVYAVYDLDQNVIALAKTNFNATDSNISEITDSSIPGVTATAKTIDVVATLPTVTNEFVPASPTFEFAKAAAKQKSAAAPAVGQLSPRLSFQVVMSGFAVVVTGMLGGSLMVLW</sequence>
<keyword evidence="6" id="KW-1133">Transmembrane helix</keyword>
<keyword evidence="3 7" id="KW-0732">Signal</keyword>
<name>A0ABR1LZP4_9PEZI</name>
<evidence type="ECO:0000256" key="3">
    <source>
        <dbReference type="ARBA" id="ARBA00022729"/>
    </source>
</evidence>
<feature type="transmembrane region" description="Helical" evidence="6">
    <location>
        <begin position="490"/>
        <end position="510"/>
    </location>
</feature>
<evidence type="ECO:0000256" key="6">
    <source>
        <dbReference type="SAM" id="Phobius"/>
    </source>
</evidence>
<dbReference type="SUPFAM" id="SSF50630">
    <property type="entry name" value="Acid proteases"/>
    <property type="match status" value="1"/>
</dbReference>
<keyword evidence="2" id="KW-0645">Protease</keyword>
<comment type="similarity">
    <text evidence="1">Belongs to the peptidase A1 family.</text>
</comment>
<dbReference type="InterPro" id="IPR021109">
    <property type="entry name" value="Peptidase_aspartic_dom_sf"/>
</dbReference>
<evidence type="ECO:0000259" key="8">
    <source>
        <dbReference type="PROSITE" id="PS51767"/>
    </source>
</evidence>
<dbReference type="CDD" id="cd05474">
    <property type="entry name" value="SAP_like"/>
    <property type="match status" value="1"/>
</dbReference>
<dbReference type="EMBL" id="JBBPDW010000027">
    <property type="protein sequence ID" value="KAK7540109.1"/>
    <property type="molecule type" value="Genomic_DNA"/>
</dbReference>
<keyword evidence="6" id="KW-0472">Membrane</keyword>
<evidence type="ECO:0000256" key="5">
    <source>
        <dbReference type="ARBA" id="ARBA00022801"/>
    </source>
</evidence>
<dbReference type="Pfam" id="PF00026">
    <property type="entry name" value="Asp"/>
    <property type="match status" value="1"/>
</dbReference>
<keyword evidence="10" id="KW-1185">Reference proteome</keyword>
<keyword evidence="6" id="KW-0812">Transmembrane</keyword>
<evidence type="ECO:0000256" key="2">
    <source>
        <dbReference type="ARBA" id="ARBA00022670"/>
    </source>
</evidence>
<evidence type="ECO:0000256" key="4">
    <source>
        <dbReference type="ARBA" id="ARBA00022750"/>
    </source>
</evidence>
<feature type="signal peptide" evidence="7">
    <location>
        <begin position="1"/>
        <end position="20"/>
    </location>
</feature>
<dbReference type="Gene3D" id="2.40.70.10">
    <property type="entry name" value="Acid Proteases"/>
    <property type="match status" value="2"/>
</dbReference>
<dbReference type="InterPro" id="IPR001461">
    <property type="entry name" value="Aspartic_peptidase_A1"/>
</dbReference>
<dbReference type="PRINTS" id="PR00792">
    <property type="entry name" value="PEPSIN"/>
</dbReference>
<dbReference type="Proteomes" id="UP001365128">
    <property type="component" value="Unassembled WGS sequence"/>
</dbReference>
<evidence type="ECO:0000256" key="7">
    <source>
        <dbReference type="SAM" id="SignalP"/>
    </source>
</evidence>
<keyword evidence="4" id="KW-0064">Aspartyl protease</keyword>
<dbReference type="PANTHER" id="PTHR47966:SF65">
    <property type="entry name" value="ASPARTIC-TYPE ENDOPEPTIDASE"/>
    <property type="match status" value="1"/>
</dbReference>
<evidence type="ECO:0000313" key="10">
    <source>
        <dbReference type="Proteomes" id="UP001365128"/>
    </source>
</evidence>
<organism evidence="9 10">
    <name type="scientific">Phyllosticta citricarpa</name>
    <dbReference type="NCBI Taxonomy" id="55181"/>
    <lineage>
        <taxon>Eukaryota</taxon>
        <taxon>Fungi</taxon>
        <taxon>Dikarya</taxon>
        <taxon>Ascomycota</taxon>
        <taxon>Pezizomycotina</taxon>
        <taxon>Dothideomycetes</taxon>
        <taxon>Dothideomycetes incertae sedis</taxon>
        <taxon>Botryosphaeriales</taxon>
        <taxon>Phyllostictaceae</taxon>
        <taxon>Phyllosticta</taxon>
    </lineage>
</organism>
<accession>A0ABR1LZP4</accession>
<dbReference type="InterPro" id="IPR033121">
    <property type="entry name" value="PEPTIDASE_A1"/>
</dbReference>
<dbReference type="PANTHER" id="PTHR47966">
    <property type="entry name" value="BETA-SITE APP-CLEAVING ENZYME, ISOFORM A-RELATED"/>
    <property type="match status" value="1"/>
</dbReference>
<reference evidence="9 10" key="1">
    <citation type="submission" date="2024-04" db="EMBL/GenBank/DDBJ databases">
        <title>Phyllosticta paracitricarpa is synonymous to the EU quarantine fungus P. citricarpa based on phylogenomic analyses.</title>
        <authorList>
            <consortium name="Lawrence Berkeley National Laboratory"/>
            <person name="Van Ingen-Buijs V.A."/>
            <person name="Van Westerhoven A.C."/>
            <person name="Haridas S."/>
            <person name="Skiadas P."/>
            <person name="Martin F."/>
            <person name="Groenewald J.Z."/>
            <person name="Crous P.W."/>
            <person name="Seidl M.F."/>
        </authorList>
    </citation>
    <scope>NUCLEOTIDE SEQUENCE [LARGE SCALE GENOMIC DNA]</scope>
    <source>
        <strain evidence="9 10">CBS 122670</strain>
    </source>
</reference>
<protein>
    <submittedName>
        <fullName evidence="9">Aspartic peptidase domain-containing protein</fullName>
    </submittedName>
</protein>
<proteinExistence type="inferred from homology"/>
<dbReference type="InterPro" id="IPR033876">
    <property type="entry name" value="SAP-like"/>
</dbReference>